<evidence type="ECO:0000313" key="12">
    <source>
        <dbReference type="WBParaSite" id="PSAMB.scaffold634size45022.g7512.t1"/>
    </source>
</evidence>
<feature type="domain" description="OTU" evidence="10">
    <location>
        <begin position="75"/>
        <end position="270"/>
    </location>
</feature>
<organism evidence="11 12">
    <name type="scientific">Plectus sambesii</name>
    <dbReference type="NCBI Taxonomy" id="2011161"/>
    <lineage>
        <taxon>Eukaryota</taxon>
        <taxon>Metazoa</taxon>
        <taxon>Ecdysozoa</taxon>
        <taxon>Nematoda</taxon>
        <taxon>Chromadorea</taxon>
        <taxon>Plectida</taxon>
        <taxon>Plectina</taxon>
        <taxon>Plectoidea</taxon>
        <taxon>Plectidae</taxon>
        <taxon>Plectus</taxon>
    </lineage>
</organism>
<dbReference type="GO" id="GO:0006508">
    <property type="term" value="P:proteolysis"/>
    <property type="evidence" value="ECO:0007669"/>
    <property type="project" value="UniProtKB-KW"/>
</dbReference>
<feature type="site" description="Interacts with free ubiquitin" evidence="9">
    <location>
        <position position="231"/>
    </location>
</feature>
<keyword evidence="4 7" id="KW-0833">Ubl conjugation pathway</keyword>
<evidence type="ECO:0000313" key="11">
    <source>
        <dbReference type="Proteomes" id="UP000887566"/>
    </source>
</evidence>
<evidence type="ECO:0000256" key="4">
    <source>
        <dbReference type="ARBA" id="ARBA00022786"/>
    </source>
</evidence>
<feature type="site" description="Interacts with free ubiquitin" evidence="9">
    <location>
        <position position="233"/>
    </location>
</feature>
<dbReference type="PANTHER" id="PTHR12931:SF15">
    <property type="entry name" value="UBIQUITIN THIOESTERASE OTUBAIN-LIKE"/>
    <property type="match status" value="1"/>
</dbReference>
<feature type="active site" description="Nucleophile" evidence="8">
    <location>
        <position position="86"/>
    </location>
</feature>
<dbReference type="FunFam" id="1.20.1300.20:FF:000001">
    <property type="entry name" value="Ubiquitin thioesterase OTUB1"/>
    <property type="match status" value="1"/>
</dbReference>
<evidence type="ECO:0000256" key="7">
    <source>
        <dbReference type="PIRNR" id="PIRNR013503"/>
    </source>
</evidence>
<feature type="active site" evidence="8">
    <location>
        <position position="83"/>
    </location>
</feature>
<dbReference type="InterPro" id="IPR019400">
    <property type="entry name" value="Peptidase_C65_otubain"/>
</dbReference>
<sequence length="270" mass="31149">MSDSRLIDELGKDESSKAWAYEQTQAQSQSIENEIKESQPLVSEKEPIAALAAAYNEQTSADYLHKAKDLAKTYSHIRRVRGDGNCFYRALLFAEIELIMHDERERERFSTLVKGWRKRLFDLGFPEFTTDDFCDTFEEFVADIVSGKMDSARVLEVMNDDGLSNYYVTFLRLVTSGYLQENADLFQGFIDGNRTVVEFCKNEVDPMWKECDHVCITALIQGLGVPIRIEYMDRTQAPTGGWHHDFSVNDQSPKLFFLYRPGHYDVLYPQ</sequence>
<comment type="similarity">
    <text evidence="2 7">Belongs to the peptidase C65 family.</text>
</comment>
<dbReference type="GO" id="GO:0005634">
    <property type="term" value="C:nucleus"/>
    <property type="evidence" value="ECO:0007669"/>
    <property type="project" value="TreeGrafter"/>
</dbReference>
<evidence type="ECO:0000256" key="6">
    <source>
        <dbReference type="ARBA" id="ARBA00022807"/>
    </source>
</evidence>
<dbReference type="PANTHER" id="PTHR12931">
    <property type="entry name" value="UBIQUITIN THIOLESTERASE PROTEIN OTUB"/>
    <property type="match status" value="1"/>
</dbReference>
<dbReference type="Gene3D" id="3.30.200.60">
    <property type="entry name" value="Peptidase C65 Otubain, subdomain 1"/>
    <property type="match status" value="1"/>
</dbReference>
<evidence type="ECO:0000256" key="3">
    <source>
        <dbReference type="ARBA" id="ARBA00022670"/>
    </source>
</evidence>
<evidence type="ECO:0000259" key="10">
    <source>
        <dbReference type="PROSITE" id="PS50802"/>
    </source>
</evidence>
<dbReference type="GO" id="GO:0043130">
    <property type="term" value="F:ubiquitin binding"/>
    <property type="evidence" value="ECO:0007669"/>
    <property type="project" value="UniProtKB-UniRule"/>
</dbReference>
<comment type="catalytic activity">
    <reaction evidence="1 7">
        <text>Thiol-dependent hydrolysis of ester, thioester, amide, peptide and isopeptide bonds formed by the C-terminal Gly of ubiquitin (a 76-residue protein attached to proteins as an intracellular targeting signal).</text>
        <dbReference type="EC" id="3.4.19.12"/>
    </reaction>
</comment>
<evidence type="ECO:0000256" key="1">
    <source>
        <dbReference type="ARBA" id="ARBA00000707"/>
    </source>
</evidence>
<dbReference type="SUPFAM" id="SSF54001">
    <property type="entry name" value="Cysteine proteinases"/>
    <property type="match status" value="1"/>
</dbReference>
<name>A0A914X7J6_9BILA</name>
<dbReference type="GO" id="GO:0004843">
    <property type="term" value="F:cysteine-type deubiquitinase activity"/>
    <property type="evidence" value="ECO:0007669"/>
    <property type="project" value="UniProtKB-UniRule"/>
</dbReference>
<protein>
    <recommendedName>
        <fullName evidence="7">Ubiquitin thioesterase</fullName>
        <ecNumber evidence="7">3.4.19.12</ecNumber>
    </recommendedName>
</protein>
<reference evidence="12" key="1">
    <citation type="submission" date="2022-11" db="UniProtKB">
        <authorList>
            <consortium name="WormBaseParasite"/>
        </authorList>
    </citation>
    <scope>IDENTIFICATION</scope>
</reference>
<dbReference type="Gene3D" id="1.20.1300.20">
    <property type="entry name" value="Peptidase C65 Otubain, subdomain 2"/>
    <property type="match status" value="1"/>
</dbReference>
<dbReference type="PROSITE" id="PS50802">
    <property type="entry name" value="OTU"/>
    <property type="match status" value="1"/>
</dbReference>
<dbReference type="EC" id="3.4.19.12" evidence="7"/>
<keyword evidence="6 7" id="KW-0788">Thiol protease</keyword>
<proteinExistence type="inferred from homology"/>
<dbReference type="Proteomes" id="UP000887566">
    <property type="component" value="Unplaced"/>
</dbReference>
<evidence type="ECO:0000256" key="9">
    <source>
        <dbReference type="PIRSR" id="PIRSR013503-2"/>
    </source>
</evidence>
<feature type="site" description="Interacts with free ubiquitin" evidence="9">
    <location>
        <position position="259"/>
    </location>
</feature>
<evidence type="ECO:0000256" key="2">
    <source>
        <dbReference type="ARBA" id="ARBA00006579"/>
    </source>
</evidence>
<dbReference type="GO" id="GO:0071108">
    <property type="term" value="P:protein K48-linked deubiquitination"/>
    <property type="evidence" value="ECO:0007669"/>
    <property type="project" value="TreeGrafter"/>
</dbReference>
<evidence type="ECO:0000256" key="8">
    <source>
        <dbReference type="PIRSR" id="PIRSR013503-1"/>
    </source>
</evidence>
<keyword evidence="11" id="KW-1185">Reference proteome</keyword>
<accession>A0A914X7J6</accession>
<feature type="site" description="Interacts with free ubiquitin" evidence="9">
    <location>
        <position position="264"/>
    </location>
</feature>
<dbReference type="Pfam" id="PF10275">
    <property type="entry name" value="Peptidase_C65"/>
    <property type="match status" value="1"/>
</dbReference>
<keyword evidence="5 7" id="KW-0378">Hydrolase</keyword>
<evidence type="ECO:0000256" key="5">
    <source>
        <dbReference type="ARBA" id="ARBA00022801"/>
    </source>
</evidence>
<feature type="active site" evidence="8">
    <location>
        <position position="263"/>
    </location>
</feature>
<dbReference type="PIRSF" id="PIRSF013503">
    <property type="entry name" value="Ubiquitin_thioesterase_Otubain"/>
    <property type="match status" value="1"/>
</dbReference>
<dbReference type="AlphaFoldDB" id="A0A914X7J6"/>
<dbReference type="WBParaSite" id="PSAMB.scaffold634size45022.g7512.t1">
    <property type="protein sequence ID" value="PSAMB.scaffold634size45022.g7512.t1"/>
    <property type="gene ID" value="PSAMB.scaffold634size45022.g7512"/>
</dbReference>
<dbReference type="InterPro" id="IPR042468">
    <property type="entry name" value="Peptidase_C65_otubain_sub1"/>
</dbReference>
<dbReference type="InterPro" id="IPR038765">
    <property type="entry name" value="Papain-like_cys_pep_sf"/>
</dbReference>
<dbReference type="InterPro" id="IPR016615">
    <property type="entry name" value="Otubain"/>
</dbReference>
<dbReference type="InterPro" id="IPR003323">
    <property type="entry name" value="OTU_dom"/>
</dbReference>
<keyword evidence="3 7" id="KW-0645">Protease</keyword>
<dbReference type="InterPro" id="IPR042467">
    <property type="entry name" value="Peptidase_C65_otubain_sub2"/>
</dbReference>